<dbReference type="PANTHER" id="PTHR43326:SF1">
    <property type="entry name" value="METHIONINE--TRNA LIGASE, MITOCHONDRIAL"/>
    <property type="match status" value="1"/>
</dbReference>
<comment type="subcellular location">
    <subcellularLocation>
        <location evidence="1">Cytoplasm</location>
    </subcellularLocation>
</comment>
<feature type="domain" description="Methionyl-tRNA synthetase anticodon-binding" evidence="14">
    <location>
        <begin position="436"/>
        <end position="528"/>
    </location>
</feature>
<evidence type="ECO:0000256" key="11">
    <source>
        <dbReference type="ARBA" id="ARBA00068817"/>
    </source>
</evidence>
<dbReference type="NCBIfam" id="TIGR00398">
    <property type="entry name" value="metG"/>
    <property type="match status" value="1"/>
</dbReference>
<evidence type="ECO:0000256" key="6">
    <source>
        <dbReference type="ARBA" id="ARBA00022840"/>
    </source>
</evidence>
<proteinExistence type="inferred from homology"/>
<comment type="caution">
    <text evidence="15">The sequence shown here is derived from an EMBL/GenBank/DDBJ whole genome shotgun (WGS) entry which is preliminary data.</text>
</comment>
<evidence type="ECO:0000259" key="13">
    <source>
        <dbReference type="Pfam" id="PF09334"/>
    </source>
</evidence>
<sequence>MLLRCLPRRLQRCPGRFSQVLWRSFATDSPYYITTPIFYPNAVPHIGHLYSLVVADVFARYRRLIEPNTPVKFLAGTDEHGLKIQKAAQVKGLPPKEFCDQLSAQFRRLADKAQISNTMFMRTTEDAHHATVESVWNALNAKGLIYKADYSGWYSITDECFYTSAQVTTTDTVTVATETGAVVEWHAEQNYMFRLSAFRESLLKHYTSPEGSQSLFPPQHQAHLVKILTEEPLEDLSVSRPRSRLSWGVPVPGDPEHTIYVWFDALLVYLAGIGHPWGGAGKGLAEGWPVDLQVIGKDIIRFHAVYLPAILQALELPLQKRLLAHAHWTVEQKKMSKSVGNVADPFEAMDEFGVDVIRFYLARVGGRFRDDTDWSREQLEKHDREIQSLLGNFLLRATSPKIASRAAGVQPVSLQAIHPSPPILALLTATKQLPPKLRSAMESLELGDALGEVIDLLRVANKTFTDVAPWTKSASPTDVYACRTASLEALRVAGICLQPFIPDASARLLDALGVPEAQRTWAEVEGERLDERWASEATGREVKEGARLF</sequence>
<dbReference type="GO" id="GO:0004825">
    <property type="term" value="F:methionine-tRNA ligase activity"/>
    <property type="evidence" value="ECO:0007669"/>
    <property type="project" value="UniProtKB-EC"/>
</dbReference>
<dbReference type="Gene3D" id="1.10.730.10">
    <property type="entry name" value="Isoleucyl-tRNA Synthetase, Domain 1"/>
    <property type="match status" value="1"/>
</dbReference>
<evidence type="ECO:0000256" key="12">
    <source>
        <dbReference type="RuleBase" id="RU363039"/>
    </source>
</evidence>
<keyword evidence="16" id="KW-1185">Reference proteome</keyword>
<keyword evidence="7 12" id="KW-0648">Protein biosynthesis</keyword>
<dbReference type="GO" id="GO:0005739">
    <property type="term" value="C:mitochondrion"/>
    <property type="evidence" value="ECO:0007669"/>
    <property type="project" value="UniProtKB-ARBA"/>
</dbReference>
<dbReference type="InterPro" id="IPR033911">
    <property type="entry name" value="MetRS_core"/>
</dbReference>
<evidence type="ECO:0000256" key="3">
    <source>
        <dbReference type="ARBA" id="ARBA00012838"/>
    </source>
</evidence>
<evidence type="ECO:0000256" key="5">
    <source>
        <dbReference type="ARBA" id="ARBA00022741"/>
    </source>
</evidence>
<keyword evidence="5 12" id="KW-0547">Nucleotide-binding</keyword>
<dbReference type="PROSITE" id="PS00178">
    <property type="entry name" value="AA_TRNA_LIGASE_I"/>
    <property type="match status" value="1"/>
</dbReference>
<dbReference type="Pfam" id="PF09334">
    <property type="entry name" value="tRNA-synt_1g"/>
    <property type="match status" value="1"/>
</dbReference>
<dbReference type="FunFam" id="2.170.220.10:FF:000001">
    <property type="entry name" value="methionine--tRNA ligase, mitochondrial"/>
    <property type="match status" value="1"/>
</dbReference>
<gene>
    <name evidence="15" type="ORF">DXG03_008118</name>
</gene>
<evidence type="ECO:0000313" key="15">
    <source>
        <dbReference type="EMBL" id="KAG5640555.1"/>
    </source>
</evidence>
<dbReference type="Gene3D" id="3.40.50.620">
    <property type="entry name" value="HUPs"/>
    <property type="match status" value="1"/>
</dbReference>
<dbReference type="InterPro" id="IPR014729">
    <property type="entry name" value="Rossmann-like_a/b/a_fold"/>
</dbReference>
<dbReference type="InterPro" id="IPR023457">
    <property type="entry name" value="Met-tRNA_synth_2"/>
</dbReference>
<evidence type="ECO:0000256" key="7">
    <source>
        <dbReference type="ARBA" id="ARBA00022917"/>
    </source>
</evidence>
<dbReference type="EC" id="6.1.1.10" evidence="3"/>
<dbReference type="SUPFAM" id="SSF52374">
    <property type="entry name" value="Nucleotidylyl transferase"/>
    <property type="match status" value="1"/>
</dbReference>
<dbReference type="PANTHER" id="PTHR43326">
    <property type="entry name" value="METHIONYL-TRNA SYNTHETASE"/>
    <property type="match status" value="1"/>
</dbReference>
<keyword evidence="4 12" id="KW-0436">Ligase</keyword>
<dbReference type="OrthoDB" id="24670at2759"/>
<dbReference type="InterPro" id="IPR014758">
    <property type="entry name" value="Met-tRNA_synth"/>
</dbReference>
<feature type="domain" description="Methionyl/Leucyl tRNA synthetase" evidence="13">
    <location>
        <begin position="31"/>
        <end position="397"/>
    </location>
</feature>
<dbReference type="Gene3D" id="2.170.220.10">
    <property type="match status" value="1"/>
</dbReference>
<dbReference type="Proteomes" id="UP000775547">
    <property type="component" value="Unassembled WGS sequence"/>
</dbReference>
<evidence type="ECO:0000259" key="14">
    <source>
        <dbReference type="Pfam" id="PF19303"/>
    </source>
</evidence>
<evidence type="ECO:0000256" key="10">
    <source>
        <dbReference type="ARBA" id="ARBA00047364"/>
    </source>
</evidence>
<evidence type="ECO:0000256" key="1">
    <source>
        <dbReference type="ARBA" id="ARBA00004496"/>
    </source>
</evidence>
<dbReference type="AlphaFoldDB" id="A0A9P7G4A0"/>
<dbReference type="SUPFAM" id="SSF47323">
    <property type="entry name" value="Anticodon-binding domain of a subclass of class I aminoacyl-tRNA synthetases"/>
    <property type="match status" value="1"/>
</dbReference>
<evidence type="ECO:0000256" key="2">
    <source>
        <dbReference type="ARBA" id="ARBA00005594"/>
    </source>
</evidence>
<dbReference type="Pfam" id="PF19303">
    <property type="entry name" value="Anticodon_3"/>
    <property type="match status" value="1"/>
</dbReference>
<dbReference type="EMBL" id="JABCKV010000641">
    <property type="protein sequence ID" value="KAG5640555.1"/>
    <property type="molecule type" value="Genomic_DNA"/>
</dbReference>
<organism evidence="15 16">
    <name type="scientific">Asterophora parasitica</name>
    <dbReference type="NCBI Taxonomy" id="117018"/>
    <lineage>
        <taxon>Eukaryota</taxon>
        <taxon>Fungi</taxon>
        <taxon>Dikarya</taxon>
        <taxon>Basidiomycota</taxon>
        <taxon>Agaricomycotina</taxon>
        <taxon>Agaricomycetes</taxon>
        <taxon>Agaricomycetidae</taxon>
        <taxon>Agaricales</taxon>
        <taxon>Tricholomatineae</taxon>
        <taxon>Lyophyllaceae</taxon>
        <taxon>Asterophora</taxon>
    </lineage>
</organism>
<dbReference type="GO" id="GO:0005524">
    <property type="term" value="F:ATP binding"/>
    <property type="evidence" value="ECO:0007669"/>
    <property type="project" value="UniProtKB-KW"/>
</dbReference>
<evidence type="ECO:0000256" key="4">
    <source>
        <dbReference type="ARBA" id="ARBA00022598"/>
    </source>
</evidence>
<name>A0A9P7G4A0_9AGAR</name>
<evidence type="ECO:0000313" key="16">
    <source>
        <dbReference type="Proteomes" id="UP000775547"/>
    </source>
</evidence>
<accession>A0A9P7G4A0</accession>
<keyword evidence="6 12" id="KW-0067">ATP-binding</keyword>
<reference evidence="15" key="2">
    <citation type="submission" date="2021-10" db="EMBL/GenBank/DDBJ databases">
        <title>Phylogenomics reveals ancestral predisposition of the termite-cultivated fungus Termitomyces towards a domesticated lifestyle.</title>
        <authorList>
            <person name="Auxier B."/>
            <person name="Grum-Grzhimaylo A."/>
            <person name="Cardenas M.E."/>
            <person name="Lodge J.D."/>
            <person name="Laessoe T."/>
            <person name="Pedersen O."/>
            <person name="Smith M.E."/>
            <person name="Kuyper T.W."/>
            <person name="Franco-Molano E.A."/>
            <person name="Baroni T.J."/>
            <person name="Aanen D.K."/>
        </authorList>
    </citation>
    <scope>NUCLEOTIDE SEQUENCE</scope>
    <source>
        <strain evidence="15">AP01</strain>
        <tissue evidence="15">Mycelium</tissue>
    </source>
</reference>
<dbReference type="GO" id="GO:0006431">
    <property type="term" value="P:methionyl-tRNA aminoacylation"/>
    <property type="evidence" value="ECO:0007669"/>
    <property type="project" value="InterPro"/>
</dbReference>
<protein>
    <recommendedName>
        <fullName evidence="11">Probable methionine--tRNA ligase, mitochondrial</fullName>
        <ecNumber evidence="3">6.1.1.10</ecNumber>
    </recommendedName>
    <alternativeName>
        <fullName evidence="9">Methionyl-tRNA synthetase</fullName>
    </alternativeName>
</protein>
<dbReference type="InterPro" id="IPR009080">
    <property type="entry name" value="tRNAsynth_Ia_anticodon-bd"/>
</dbReference>
<evidence type="ECO:0000256" key="8">
    <source>
        <dbReference type="ARBA" id="ARBA00023146"/>
    </source>
</evidence>
<comment type="catalytic activity">
    <reaction evidence="10">
        <text>tRNA(Met) + L-methionine + ATP = L-methionyl-tRNA(Met) + AMP + diphosphate</text>
        <dbReference type="Rhea" id="RHEA:13481"/>
        <dbReference type="Rhea" id="RHEA-COMP:9667"/>
        <dbReference type="Rhea" id="RHEA-COMP:9698"/>
        <dbReference type="ChEBI" id="CHEBI:30616"/>
        <dbReference type="ChEBI" id="CHEBI:33019"/>
        <dbReference type="ChEBI" id="CHEBI:57844"/>
        <dbReference type="ChEBI" id="CHEBI:78442"/>
        <dbReference type="ChEBI" id="CHEBI:78530"/>
        <dbReference type="ChEBI" id="CHEBI:456215"/>
        <dbReference type="EC" id="6.1.1.10"/>
    </reaction>
</comment>
<dbReference type="PRINTS" id="PR01041">
    <property type="entry name" value="TRNASYNTHMET"/>
</dbReference>
<keyword evidence="8 12" id="KW-0030">Aminoacyl-tRNA synthetase</keyword>
<dbReference type="CDD" id="cd00814">
    <property type="entry name" value="MetRS_core"/>
    <property type="match status" value="1"/>
</dbReference>
<evidence type="ECO:0000256" key="9">
    <source>
        <dbReference type="ARBA" id="ARBA00030904"/>
    </source>
</evidence>
<dbReference type="InterPro" id="IPR041872">
    <property type="entry name" value="Anticodon_Met"/>
</dbReference>
<reference evidence="15" key="1">
    <citation type="submission" date="2020-07" db="EMBL/GenBank/DDBJ databases">
        <authorList>
            <person name="Nieuwenhuis M."/>
            <person name="Van De Peppel L.J.J."/>
        </authorList>
    </citation>
    <scope>NUCLEOTIDE SEQUENCE</scope>
    <source>
        <strain evidence="15">AP01</strain>
        <tissue evidence="15">Mycelium</tissue>
    </source>
</reference>
<dbReference type="InterPro" id="IPR015413">
    <property type="entry name" value="Methionyl/Leucyl_tRNA_Synth"/>
</dbReference>
<dbReference type="InterPro" id="IPR001412">
    <property type="entry name" value="aa-tRNA-synth_I_CS"/>
</dbReference>
<comment type="similarity">
    <text evidence="2 12">Belongs to the class-I aminoacyl-tRNA synthetase family.</text>
</comment>